<evidence type="ECO:0000256" key="1">
    <source>
        <dbReference type="SAM" id="SignalP"/>
    </source>
</evidence>
<sequence>MRSRSACLLPVLVLLAGCAGLGPPDSAPPRAPVFREPGLTVEGAARALAVGSDKRSVEERLGPAERLAFASGWEVWVYRGPEAARGADGPELVLLFDPAERLRRIRARGSD</sequence>
<dbReference type="Proteomes" id="UP000613011">
    <property type="component" value="Unassembled WGS sequence"/>
</dbReference>
<organism evidence="2 3">
    <name type="scientific">Ramlibacter aurantiacus</name>
    <dbReference type="NCBI Taxonomy" id="2801330"/>
    <lineage>
        <taxon>Bacteria</taxon>
        <taxon>Pseudomonadati</taxon>
        <taxon>Pseudomonadota</taxon>
        <taxon>Betaproteobacteria</taxon>
        <taxon>Burkholderiales</taxon>
        <taxon>Comamonadaceae</taxon>
        <taxon>Ramlibacter</taxon>
    </lineage>
</organism>
<reference evidence="2" key="1">
    <citation type="submission" date="2021-01" db="EMBL/GenBank/DDBJ databases">
        <title>Ramlibacter sp. strain AW1 16S ribosomal RNA gene Genome sequencing and assembly.</title>
        <authorList>
            <person name="Kang M."/>
        </authorList>
    </citation>
    <scope>NUCLEOTIDE SEQUENCE</scope>
    <source>
        <strain evidence="2">AW1</strain>
    </source>
</reference>
<name>A0A936ZQX8_9BURK</name>
<evidence type="ECO:0008006" key="4">
    <source>
        <dbReference type="Google" id="ProtNLM"/>
    </source>
</evidence>
<proteinExistence type="predicted"/>
<dbReference type="EMBL" id="JAEQNA010000003">
    <property type="protein sequence ID" value="MBL0420896.1"/>
    <property type="molecule type" value="Genomic_DNA"/>
</dbReference>
<feature type="signal peptide" evidence="1">
    <location>
        <begin position="1"/>
        <end position="21"/>
    </location>
</feature>
<dbReference type="RefSeq" id="WP_201683961.1">
    <property type="nucleotide sequence ID" value="NZ_JAEQNA010000003.1"/>
</dbReference>
<evidence type="ECO:0000313" key="2">
    <source>
        <dbReference type="EMBL" id="MBL0420896.1"/>
    </source>
</evidence>
<evidence type="ECO:0000313" key="3">
    <source>
        <dbReference type="Proteomes" id="UP000613011"/>
    </source>
</evidence>
<protein>
    <recommendedName>
        <fullName evidence="4">Lipoprotein SmpA/OmlA domain-containing protein</fullName>
    </recommendedName>
</protein>
<dbReference type="AlphaFoldDB" id="A0A936ZQX8"/>
<keyword evidence="3" id="KW-1185">Reference proteome</keyword>
<accession>A0A936ZQX8</accession>
<feature type="chain" id="PRO_5037436830" description="Lipoprotein SmpA/OmlA domain-containing protein" evidence="1">
    <location>
        <begin position="22"/>
        <end position="111"/>
    </location>
</feature>
<gene>
    <name evidence="2" type="ORF">JI739_11115</name>
</gene>
<comment type="caution">
    <text evidence="2">The sequence shown here is derived from an EMBL/GenBank/DDBJ whole genome shotgun (WGS) entry which is preliminary data.</text>
</comment>
<dbReference type="PROSITE" id="PS51257">
    <property type="entry name" value="PROKAR_LIPOPROTEIN"/>
    <property type="match status" value="1"/>
</dbReference>
<keyword evidence="1" id="KW-0732">Signal</keyword>